<dbReference type="PROSITE" id="PS51186">
    <property type="entry name" value="GNAT"/>
    <property type="match status" value="1"/>
</dbReference>
<dbReference type="PANTHER" id="PTHR43072">
    <property type="entry name" value="N-ACETYLTRANSFERASE"/>
    <property type="match status" value="1"/>
</dbReference>
<dbReference type="AlphaFoldDB" id="A0A251XY13"/>
<evidence type="ECO:0000313" key="5">
    <source>
        <dbReference type="Proteomes" id="UP000195106"/>
    </source>
</evidence>
<keyword evidence="2" id="KW-0012">Acyltransferase</keyword>
<evidence type="ECO:0000256" key="1">
    <source>
        <dbReference type="ARBA" id="ARBA00022679"/>
    </source>
</evidence>
<name>A0A251XY13_9MICO</name>
<dbReference type="EMBL" id="MDHJ01000001">
    <property type="protein sequence ID" value="OUE10427.1"/>
    <property type="molecule type" value="Genomic_DNA"/>
</dbReference>
<evidence type="ECO:0000259" key="3">
    <source>
        <dbReference type="PROSITE" id="PS51186"/>
    </source>
</evidence>
<reference evidence="4 5" key="1">
    <citation type="submission" date="2016-08" db="EMBL/GenBank/DDBJ databases">
        <title>Genome sequence of Clavibacter michiganensis spp. strain CASJ009.</title>
        <authorList>
            <person name="Thapa S.P."/>
            <person name="Coaker G."/>
        </authorList>
    </citation>
    <scope>NUCLEOTIDE SEQUENCE [LARGE SCALE GENOMIC DNA]</scope>
    <source>
        <strain evidence="4">CASJ009</strain>
    </source>
</reference>
<feature type="domain" description="N-acetyltransferase" evidence="3">
    <location>
        <begin position="9"/>
        <end position="172"/>
    </location>
</feature>
<sequence length="174" mass="18848">MSAAPLPAPAVRAMRPDDWERVSRIHLHGIEAGDATFESAPPTWERFDAHRLPDHRLVAVDADDAVLGWAAVSAVSSRAVYAGVVEHSIYVDAAARGRGVGKALLQELIASTERAGIWTLQGVVFPENGASIALHERFGFRVVGRRERIAAAEAGPRAGIWRDTLLMERRSPAV</sequence>
<dbReference type="InterPro" id="IPR000182">
    <property type="entry name" value="GNAT_dom"/>
</dbReference>
<dbReference type="Proteomes" id="UP000195106">
    <property type="component" value="Unassembled WGS sequence"/>
</dbReference>
<evidence type="ECO:0000313" key="4">
    <source>
        <dbReference type="EMBL" id="OUE10427.1"/>
    </source>
</evidence>
<evidence type="ECO:0000256" key="2">
    <source>
        <dbReference type="ARBA" id="ARBA00023315"/>
    </source>
</evidence>
<dbReference type="SUPFAM" id="SSF55729">
    <property type="entry name" value="Acyl-CoA N-acyltransferases (Nat)"/>
    <property type="match status" value="1"/>
</dbReference>
<dbReference type="GO" id="GO:0016747">
    <property type="term" value="F:acyltransferase activity, transferring groups other than amino-acyl groups"/>
    <property type="evidence" value="ECO:0007669"/>
    <property type="project" value="InterPro"/>
</dbReference>
<accession>A0A251XY13</accession>
<gene>
    <name evidence="4" type="primary">ywnH</name>
    <name evidence="4" type="ORF">CMsap09_15895</name>
</gene>
<dbReference type="Gene3D" id="3.40.630.30">
    <property type="match status" value="1"/>
</dbReference>
<organism evidence="4 5">
    <name type="scientific">Clavibacter michiganensis</name>
    <dbReference type="NCBI Taxonomy" id="28447"/>
    <lineage>
        <taxon>Bacteria</taxon>
        <taxon>Bacillati</taxon>
        <taxon>Actinomycetota</taxon>
        <taxon>Actinomycetes</taxon>
        <taxon>Micrococcales</taxon>
        <taxon>Microbacteriaceae</taxon>
        <taxon>Clavibacter</taxon>
    </lineage>
</organism>
<keyword evidence="1 4" id="KW-0808">Transferase</keyword>
<dbReference type="PANTHER" id="PTHR43072:SF23">
    <property type="entry name" value="UPF0039 PROTEIN C11D3.02C"/>
    <property type="match status" value="1"/>
</dbReference>
<protein>
    <submittedName>
        <fullName evidence="4">Putative phosphinothricin acetyltransferase YwnH</fullName>
    </submittedName>
</protein>
<dbReference type="CDD" id="cd04301">
    <property type="entry name" value="NAT_SF"/>
    <property type="match status" value="1"/>
</dbReference>
<proteinExistence type="predicted"/>
<dbReference type="InterPro" id="IPR016181">
    <property type="entry name" value="Acyl_CoA_acyltransferase"/>
</dbReference>
<comment type="caution">
    <text evidence="4">The sequence shown here is derived from an EMBL/GenBank/DDBJ whole genome shotgun (WGS) entry which is preliminary data.</text>
</comment>
<dbReference type="Pfam" id="PF00583">
    <property type="entry name" value="Acetyltransf_1"/>
    <property type="match status" value="1"/>
</dbReference>